<dbReference type="RefSeq" id="WP_277532690.1">
    <property type="nucleotide sequence ID" value="NZ_JAPDIA010000003.1"/>
</dbReference>
<evidence type="ECO:0000313" key="2">
    <source>
        <dbReference type="EMBL" id="MDG0810707.1"/>
    </source>
</evidence>
<comment type="caution">
    <text evidence="2">The sequence shown here is derived from an EMBL/GenBank/DDBJ whole genome shotgun (WGS) entry which is preliminary data.</text>
</comment>
<evidence type="ECO:0000313" key="3">
    <source>
        <dbReference type="Proteomes" id="UP001153404"/>
    </source>
</evidence>
<name>A0A9X4KTP1_9BACL</name>
<dbReference type="AlphaFoldDB" id="A0A9X4KTP1"/>
<gene>
    <name evidence="2" type="ORF">OMP40_16005</name>
</gene>
<protein>
    <submittedName>
        <fullName evidence="2">Uncharacterized protein</fullName>
    </submittedName>
</protein>
<reference evidence="2" key="1">
    <citation type="submission" date="2022-10" db="EMBL/GenBank/DDBJ databases">
        <title>Comparative genomic analysis of Cohnella hashimotonis sp. nov., isolated from the International Space Station.</title>
        <authorList>
            <person name="Simpson A."/>
            <person name="Venkateswaran K."/>
        </authorList>
    </citation>
    <scope>NUCLEOTIDE SEQUENCE</scope>
    <source>
        <strain evidence="2">DSM 28161</strain>
    </source>
</reference>
<feature type="region of interest" description="Disordered" evidence="1">
    <location>
        <begin position="178"/>
        <end position="207"/>
    </location>
</feature>
<dbReference type="Proteomes" id="UP001153404">
    <property type="component" value="Unassembled WGS sequence"/>
</dbReference>
<organism evidence="2 3">
    <name type="scientific">Cohnella rhizosphaerae</name>
    <dbReference type="NCBI Taxonomy" id="1457232"/>
    <lineage>
        <taxon>Bacteria</taxon>
        <taxon>Bacillati</taxon>
        <taxon>Bacillota</taxon>
        <taxon>Bacilli</taxon>
        <taxon>Bacillales</taxon>
        <taxon>Paenibacillaceae</taxon>
        <taxon>Cohnella</taxon>
    </lineage>
</organism>
<accession>A0A9X4KTP1</accession>
<evidence type="ECO:0000256" key="1">
    <source>
        <dbReference type="SAM" id="MobiDB-lite"/>
    </source>
</evidence>
<dbReference type="EMBL" id="JAPDIA010000003">
    <property type="protein sequence ID" value="MDG0810707.1"/>
    <property type="molecule type" value="Genomic_DNA"/>
</dbReference>
<sequence>MLNLLESIDDSHGAVLSLEMTSAMLEESMEALQYADDSGGEIGMLIQECLGKIAQLANECREDSETARLFFFERLLALSDSGMFDGWDSNRTDVLEICMAFADLPGPRERLKNKLEEQLEDGADDGYAQYNRESLLQLMHRLLLLDSEEEAERFAYEHIQYPSFRELIIDRFMESGGHAPRDRIGRGGRTGGSDVAGTRRQVEAHQV</sequence>
<proteinExistence type="predicted"/>
<keyword evidence="3" id="KW-1185">Reference proteome</keyword>